<keyword evidence="4" id="KW-1015">Disulfide bond</keyword>
<dbReference type="PANTHER" id="PTHR23301:SF0">
    <property type="entry name" value="CHITIN-BINDING TYPE-2 DOMAIN-CONTAINING PROTEIN-RELATED"/>
    <property type="match status" value="1"/>
</dbReference>
<dbReference type="InterPro" id="IPR051940">
    <property type="entry name" value="Chitin_bind-dev_reg"/>
</dbReference>
<evidence type="ECO:0000313" key="8">
    <source>
        <dbReference type="Proteomes" id="UP000046395"/>
    </source>
</evidence>
<dbReference type="Pfam" id="PF01607">
    <property type="entry name" value="CBM_14"/>
    <property type="match status" value="9"/>
</dbReference>
<feature type="domain" description="Chitin-binding type-2" evidence="7">
    <location>
        <begin position="259"/>
        <end position="318"/>
    </location>
</feature>
<dbReference type="Gene3D" id="2.170.140.10">
    <property type="entry name" value="Chitin binding domain"/>
    <property type="match status" value="9"/>
</dbReference>
<dbReference type="Proteomes" id="UP000046395">
    <property type="component" value="Unassembled WGS sequence"/>
</dbReference>
<feature type="chain" id="PRO_5024448610" evidence="6">
    <location>
        <begin position="19"/>
        <end position="720"/>
    </location>
</feature>
<dbReference type="PROSITE" id="PS50940">
    <property type="entry name" value="CHIT_BIND_II"/>
    <property type="match status" value="9"/>
</dbReference>
<feature type="domain" description="Chitin-binding type-2" evidence="7">
    <location>
        <begin position="654"/>
        <end position="714"/>
    </location>
</feature>
<dbReference type="InterPro" id="IPR002557">
    <property type="entry name" value="Chitin-bd_dom"/>
</dbReference>
<dbReference type="WBParaSite" id="TMUE_3000011828.1">
    <property type="protein sequence ID" value="TMUE_3000011828.1"/>
    <property type="gene ID" value="WBGene00287606"/>
</dbReference>
<feature type="domain" description="Chitin-binding type-2" evidence="7">
    <location>
        <begin position="26"/>
        <end position="81"/>
    </location>
</feature>
<keyword evidence="5" id="KW-0325">Glycoprotein</keyword>
<feature type="signal peptide" evidence="6">
    <location>
        <begin position="1"/>
        <end position="18"/>
    </location>
</feature>
<accession>A0A5S6QXG6</accession>
<proteinExistence type="predicted"/>
<feature type="domain" description="Chitin-binding type-2" evidence="7">
    <location>
        <begin position="182"/>
        <end position="241"/>
    </location>
</feature>
<reference evidence="9" key="1">
    <citation type="submission" date="2019-12" db="UniProtKB">
        <authorList>
            <consortium name="WormBaseParasite"/>
        </authorList>
    </citation>
    <scope>IDENTIFICATION</scope>
</reference>
<protein>
    <submittedName>
        <fullName evidence="9">Chitin-binding type-2 domain-containing protein</fullName>
    </submittedName>
</protein>
<dbReference type="GO" id="GO:0005576">
    <property type="term" value="C:extracellular region"/>
    <property type="evidence" value="ECO:0007669"/>
    <property type="project" value="InterPro"/>
</dbReference>
<keyword evidence="8" id="KW-1185">Reference proteome</keyword>
<sequence length="720" mass="78447">MAQLLALVFLSSLLELHASVQHSEFLKRCAHIPDGNYPISPCSHNYLACTGARGLIRTCPSGLIYDPLRNRCEVKTNVPSCCVPTTTTTPQSDVPSTTEQQTFDCSGLLPGDYPLRPNSCLQQYFTCDADSVGVVRVCPNSLYFDPVNRVCNFFNNIASCSGSTTPPTTATTTLGPTLPPVQFDCSSRPDGFYPNPARQCSGIYYACTGGQARRLFCGSGLAYDVITRACQSPDNTYACTGRTTPVTSAPTTVTTERSPIDCVTLPNGIYPNPASACSRIFFVCSDGIAERFVCPGQLYFDPARQSCQRFNDIFACTGVTTTTTTTPPTTTATTPQSDVPFDCSSLADGLYPNPTSICSTFYYICSGSVARRQNCPAGLYYDPEMQQCNSFGNIFVCTGTRQTATTTTTMLVTATSAPGLDCTNLPNGIYPNPRSQCSPIYFYCTNGFTYEHRCLDDLFFNPELKICDRYSNIFQCTGTRSTPPTTPTPTTPQSDVPFNCAFLPNGNYPNPAAQCSNIFFTCSNGKATIRICPLETFFDPELQLCLAFNDVPVCTGTPRTTTTATTTTPLSDVTTPFFQCSNRPNGNYPLGPCEQVYVSCVDGTPSLRECPPNLFYDFTINECDYIYRIPSCGGQRTTTPISDVTITIPTPPPEFDCTRLADGKYPNPRNVCHSNFYYVCAGGRTSKMLCPAGLVYDANLQQCVFYRRPPPCVKTLPVSN</sequence>
<keyword evidence="2 6" id="KW-0732">Signal</keyword>
<evidence type="ECO:0000256" key="6">
    <source>
        <dbReference type="SAM" id="SignalP"/>
    </source>
</evidence>
<evidence type="ECO:0000256" key="2">
    <source>
        <dbReference type="ARBA" id="ARBA00022729"/>
    </source>
</evidence>
<keyword evidence="1" id="KW-0147">Chitin-binding</keyword>
<dbReference type="PANTHER" id="PTHR23301">
    <property type="entry name" value="CHITIN BINDING PERITROPHIN-A"/>
    <property type="match status" value="1"/>
</dbReference>
<dbReference type="SMART" id="SM00494">
    <property type="entry name" value="ChtBD2"/>
    <property type="match status" value="9"/>
</dbReference>
<dbReference type="InterPro" id="IPR036508">
    <property type="entry name" value="Chitin-bd_dom_sf"/>
</dbReference>
<keyword evidence="3" id="KW-0677">Repeat</keyword>
<evidence type="ECO:0000313" key="9">
    <source>
        <dbReference type="WBParaSite" id="TMUE_3000011828.1"/>
    </source>
</evidence>
<feature type="domain" description="Chitin-binding type-2" evidence="7">
    <location>
        <begin position="577"/>
        <end position="634"/>
    </location>
</feature>
<dbReference type="GO" id="GO:0008061">
    <property type="term" value="F:chitin binding"/>
    <property type="evidence" value="ECO:0007669"/>
    <property type="project" value="UniProtKB-KW"/>
</dbReference>
<evidence type="ECO:0000256" key="4">
    <source>
        <dbReference type="ARBA" id="ARBA00023157"/>
    </source>
</evidence>
<feature type="domain" description="Chitin-binding type-2" evidence="7">
    <location>
        <begin position="340"/>
        <end position="399"/>
    </location>
</feature>
<dbReference type="AlphaFoldDB" id="A0A5S6QXG6"/>
<feature type="domain" description="Chitin-binding type-2" evidence="7">
    <location>
        <begin position="419"/>
        <end position="478"/>
    </location>
</feature>
<evidence type="ECO:0000256" key="5">
    <source>
        <dbReference type="ARBA" id="ARBA00023180"/>
    </source>
</evidence>
<evidence type="ECO:0000256" key="1">
    <source>
        <dbReference type="ARBA" id="ARBA00022669"/>
    </source>
</evidence>
<feature type="domain" description="Chitin-binding type-2" evidence="7">
    <location>
        <begin position="102"/>
        <end position="162"/>
    </location>
</feature>
<evidence type="ECO:0000256" key="3">
    <source>
        <dbReference type="ARBA" id="ARBA00022737"/>
    </source>
</evidence>
<dbReference type="SUPFAM" id="SSF57625">
    <property type="entry name" value="Invertebrate chitin-binding proteins"/>
    <property type="match status" value="9"/>
</dbReference>
<organism evidence="8 9">
    <name type="scientific">Trichuris muris</name>
    <name type="common">Mouse whipworm</name>
    <dbReference type="NCBI Taxonomy" id="70415"/>
    <lineage>
        <taxon>Eukaryota</taxon>
        <taxon>Metazoa</taxon>
        <taxon>Ecdysozoa</taxon>
        <taxon>Nematoda</taxon>
        <taxon>Enoplea</taxon>
        <taxon>Dorylaimia</taxon>
        <taxon>Trichinellida</taxon>
        <taxon>Trichuridae</taxon>
        <taxon>Trichuris</taxon>
    </lineage>
</organism>
<feature type="domain" description="Chitin-binding type-2" evidence="7">
    <location>
        <begin position="497"/>
        <end position="556"/>
    </location>
</feature>
<name>A0A5S6QXG6_TRIMR</name>
<dbReference type="STRING" id="70415.A0A5S6QXG6"/>
<evidence type="ECO:0000259" key="7">
    <source>
        <dbReference type="PROSITE" id="PS50940"/>
    </source>
</evidence>